<dbReference type="InterPro" id="IPR029058">
    <property type="entry name" value="AB_hydrolase_fold"/>
</dbReference>
<evidence type="ECO:0000313" key="3">
    <source>
        <dbReference type="EMBL" id="SMQ47579.1"/>
    </source>
</evidence>
<dbReference type="Gene3D" id="3.40.50.1820">
    <property type="entry name" value="alpha/beta hydrolase"/>
    <property type="match status" value="1"/>
</dbReference>
<evidence type="ECO:0000313" key="4">
    <source>
        <dbReference type="Proteomes" id="UP000215127"/>
    </source>
</evidence>
<dbReference type="PANTHER" id="PTHR37017">
    <property type="entry name" value="AB HYDROLASE-1 DOMAIN-CONTAINING PROTEIN-RELATED"/>
    <property type="match status" value="1"/>
</dbReference>
<evidence type="ECO:0000256" key="1">
    <source>
        <dbReference type="SAM" id="MobiDB-lite"/>
    </source>
</evidence>
<dbReference type="AlphaFoldDB" id="A0A1X7RJH6"/>
<feature type="compositionally biased region" description="Low complexity" evidence="1">
    <location>
        <begin position="266"/>
        <end position="276"/>
    </location>
</feature>
<evidence type="ECO:0000259" key="2">
    <source>
        <dbReference type="Pfam" id="PF12697"/>
    </source>
</evidence>
<accession>A0A1X7RJH6</accession>
<keyword evidence="4" id="KW-1185">Reference proteome</keyword>
<dbReference type="PANTHER" id="PTHR37017:SF11">
    <property type="entry name" value="ESTERASE_LIPASE_THIOESTERASE DOMAIN-CONTAINING PROTEIN"/>
    <property type="match status" value="1"/>
</dbReference>
<feature type="compositionally biased region" description="Polar residues" evidence="1">
    <location>
        <begin position="85"/>
        <end position="97"/>
    </location>
</feature>
<feature type="domain" description="AB hydrolase-1" evidence="2">
    <location>
        <begin position="441"/>
        <end position="661"/>
    </location>
</feature>
<sequence>MNVLKGGWHPGGGKGDSSGPASSTTGVRGKLSELKGKATGKPVDRHDYDAARSHQSAPLSSLRDPASFAPPPKHSAYYGDGAQSPAVTRTVTSSSVAAANKPAPSLGAPLVETGYAARRAAEQRERQEQAELEAAKPKGPYRSDTSGLRTDNLPPPPVKRVTANVSGGNGPTPSPARRASPALPPRVPPRQAAPPPSLPPRQNEYPDEHTPAPPPAYQEAISQPTTQTPSAPVAPPRQAGMINQFAANRLGQAGVNVSGFGIGGETSSTANNSAANPAQPARDYRSQIGQMGALHQRYQNSNANNTSAGSSQAAGGYGQQVGELQQRFSKMNTGNSNAPSSSSHAQTAQNAFSGIAAAVQKKPPPPPPKKSGLAAPPQPASASPSAGLAPPPLPLGKQHLVLHVSWTYQSRLSRTKEQPVWISADQISYMPPNPTIVIVPETWCPPSLYDPLTLRLERAGYRVWTVFLPSTGDKILAKWGTEDVDIIAATIRHCDNRGEDIVVVAHGAGAASAGDAVSGLSKADRVEQGTRGGVIRMVYIAGILTDVGQSLSDLVGARDWVTDHGTWDVPDSARIPANFGDDIENLDVASILKPSAKSTRTKKCDYAAWRHIACSYLVCESDGVAPLALQEEMAALPGPRCDVETIDAGHLPFLSRPSFVVGFIRRAVGERL</sequence>
<reference evidence="3 4" key="1">
    <citation type="submission" date="2016-06" db="EMBL/GenBank/DDBJ databases">
        <authorList>
            <person name="Kjaerup R.B."/>
            <person name="Dalgaard T.S."/>
            <person name="Juul-Madsen H.R."/>
        </authorList>
    </citation>
    <scope>NUCLEOTIDE SEQUENCE [LARGE SCALE GENOMIC DNA]</scope>
</reference>
<dbReference type="EMBL" id="LT853693">
    <property type="protein sequence ID" value="SMQ47579.1"/>
    <property type="molecule type" value="Genomic_DNA"/>
</dbReference>
<name>A0A1X7RJH6_ZYMT9</name>
<feature type="region of interest" description="Disordered" evidence="1">
    <location>
        <begin position="1"/>
        <end position="240"/>
    </location>
</feature>
<gene>
    <name evidence="3" type="ORF">ZT3D7_G2727</name>
</gene>
<feature type="region of interest" description="Disordered" evidence="1">
    <location>
        <begin position="258"/>
        <end position="317"/>
    </location>
</feature>
<protein>
    <recommendedName>
        <fullName evidence="2">AB hydrolase-1 domain-containing protein</fullName>
    </recommendedName>
</protein>
<dbReference type="InterPro" id="IPR000073">
    <property type="entry name" value="AB_hydrolase_1"/>
</dbReference>
<dbReference type="Pfam" id="PF12697">
    <property type="entry name" value="Abhydrolase_6"/>
    <property type="match status" value="1"/>
</dbReference>
<feature type="compositionally biased region" description="Basic and acidic residues" evidence="1">
    <location>
        <begin position="119"/>
        <end position="136"/>
    </location>
</feature>
<dbReference type="STRING" id="1276538.A0A1X7RJH6"/>
<feature type="region of interest" description="Disordered" evidence="1">
    <location>
        <begin position="358"/>
        <end position="392"/>
    </location>
</feature>
<dbReference type="Proteomes" id="UP000215127">
    <property type="component" value="Chromosome 2"/>
</dbReference>
<dbReference type="SUPFAM" id="SSF53474">
    <property type="entry name" value="alpha/beta-Hydrolases"/>
    <property type="match status" value="1"/>
</dbReference>
<feature type="compositionally biased region" description="Basic and acidic residues" evidence="1">
    <location>
        <begin position="30"/>
        <end position="52"/>
    </location>
</feature>
<feature type="compositionally biased region" description="Pro residues" evidence="1">
    <location>
        <begin position="182"/>
        <end position="199"/>
    </location>
</feature>
<feature type="compositionally biased region" description="Low complexity" evidence="1">
    <location>
        <begin position="370"/>
        <end position="388"/>
    </location>
</feature>
<dbReference type="InterPro" id="IPR052897">
    <property type="entry name" value="Sec-Metab_Biosynth_Hydrolase"/>
</dbReference>
<feature type="compositionally biased region" description="Polar residues" evidence="1">
    <location>
        <begin position="220"/>
        <end position="230"/>
    </location>
</feature>
<feature type="compositionally biased region" description="Low complexity" evidence="1">
    <location>
        <begin position="299"/>
        <end position="314"/>
    </location>
</feature>
<proteinExistence type="predicted"/>
<organism evidence="3 4">
    <name type="scientific">Zymoseptoria tritici (strain ST99CH_3D7)</name>
    <dbReference type="NCBI Taxonomy" id="1276538"/>
    <lineage>
        <taxon>Eukaryota</taxon>
        <taxon>Fungi</taxon>
        <taxon>Dikarya</taxon>
        <taxon>Ascomycota</taxon>
        <taxon>Pezizomycotina</taxon>
        <taxon>Dothideomycetes</taxon>
        <taxon>Dothideomycetidae</taxon>
        <taxon>Mycosphaerellales</taxon>
        <taxon>Mycosphaerellaceae</taxon>
        <taxon>Zymoseptoria</taxon>
    </lineage>
</organism>